<name>A0AC55D796_ECHTE</name>
<accession>A0AC55D796</accession>
<dbReference type="Proteomes" id="UP000694863">
    <property type="component" value="Unplaced"/>
</dbReference>
<dbReference type="RefSeq" id="XP_045147622.1">
    <property type="nucleotide sequence ID" value="XM_045291687.1"/>
</dbReference>
<keyword evidence="1" id="KW-1185">Reference proteome</keyword>
<organism evidence="1 2">
    <name type="scientific">Echinops telfairi</name>
    <name type="common">Lesser hedgehog tenrec</name>
    <dbReference type="NCBI Taxonomy" id="9371"/>
    <lineage>
        <taxon>Eukaryota</taxon>
        <taxon>Metazoa</taxon>
        <taxon>Chordata</taxon>
        <taxon>Craniata</taxon>
        <taxon>Vertebrata</taxon>
        <taxon>Euteleostomi</taxon>
        <taxon>Mammalia</taxon>
        <taxon>Eutheria</taxon>
        <taxon>Afrotheria</taxon>
        <taxon>Tenrecidae</taxon>
        <taxon>Tenrecinae</taxon>
        <taxon>Echinops</taxon>
    </lineage>
</organism>
<proteinExistence type="predicted"/>
<reference evidence="2" key="1">
    <citation type="submission" date="2025-08" db="UniProtKB">
        <authorList>
            <consortium name="RefSeq"/>
        </authorList>
    </citation>
    <scope>IDENTIFICATION</scope>
</reference>
<evidence type="ECO:0000313" key="2">
    <source>
        <dbReference type="RefSeq" id="XP_045147622.1"/>
    </source>
</evidence>
<sequence length="376" mass="40807">MDTEPGHEGGPPGAEVGERNPAVATEVKNSLSEPPPMSPKVELKAKKPGPRARNQVDSGPQKELVVPGIVDFELTQEAVRIPKPQTPGAYRFGRLSHHSFFSRHHPHPQHVTHIQDLTGKPVCVVQGKFSPAPLPPAMFLPSCLIGMSTISIPIGDPQSNRDPQLSSETWKRALKDLASRVAIFTKENEAKSQEVGQKAELKREQGAKYSAETGRLIPASTAALSQHSSRQSQRSSSSGRAGGVQTSVLQDPELLILELLCQILQTDSLSAIQFWLLFAPPKEKDLALGLLQAAVAPLLPQPLVSIPTEKLLNQLQDVQTSTPEKEQPHYSQSPKPTKTLPVLKSEKPEYIGAAQVLRVNSSRNSEEKVLASQAES</sequence>
<evidence type="ECO:0000313" key="1">
    <source>
        <dbReference type="Proteomes" id="UP000694863"/>
    </source>
</evidence>
<gene>
    <name evidence="2" type="primary">TBATA</name>
</gene>
<protein>
    <submittedName>
        <fullName evidence="2">Protein TBATA</fullName>
    </submittedName>
</protein>